<comment type="caution">
    <text evidence="1">The sequence shown here is derived from an EMBL/GenBank/DDBJ whole genome shotgun (WGS) entry which is preliminary data.</text>
</comment>
<dbReference type="EMBL" id="JBGBZA010000002">
    <property type="protein sequence ID" value="MEY9320326.1"/>
    <property type="molecule type" value="Genomic_DNA"/>
</dbReference>
<keyword evidence="2" id="KW-1185">Reference proteome</keyword>
<dbReference type="Proteomes" id="UP001565471">
    <property type="component" value="Unassembled WGS sequence"/>
</dbReference>
<proteinExistence type="predicted"/>
<protein>
    <submittedName>
        <fullName evidence="1">Uncharacterized protein</fullName>
    </submittedName>
</protein>
<name>A0ABV4FAM7_BRAEL</name>
<accession>A0ABV4FAM7</accession>
<sequence>MPPGDERADAMKMAKILENAAEMLEHFSGRVGVPAK</sequence>
<reference evidence="1 2" key="1">
    <citation type="submission" date="2024-07" db="EMBL/GenBank/DDBJ databases">
        <title>Genomic Encyclopedia of Type Strains, Phase V (KMG-V): Genome sequencing to study the core and pangenomes of soil and plant-associated prokaryotes.</title>
        <authorList>
            <person name="Whitman W."/>
        </authorList>
    </citation>
    <scope>NUCLEOTIDE SEQUENCE [LARGE SCALE GENOMIC DNA]</scope>
    <source>
        <strain evidence="1 2">USDA 415</strain>
    </source>
</reference>
<evidence type="ECO:0000313" key="1">
    <source>
        <dbReference type="EMBL" id="MEY9320326.1"/>
    </source>
</evidence>
<gene>
    <name evidence="1" type="ORF">ABIF29_007125</name>
</gene>
<evidence type="ECO:0000313" key="2">
    <source>
        <dbReference type="Proteomes" id="UP001565471"/>
    </source>
</evidence>
<organism evidence="1 2">
    <name type="scientific">Bradyrhizobium elkanii</name>
    <dbReference type="NCBI Taxonomy" id="29448"/>
    <lineage>
        <taxon>Bacteria</taxon>
        <taxon>Pseudomonadati</taxon>
        <taxon>Pseudomonadota</taxon>
        <taxon>Alphaproteobacteria</taxon>
        <taxon>Hyphomicrobiales</taxon>
        <taxon>Nitrobacteraceae</taxon>
        <taxon>Bradyrhizobium</taxon>
    </lineage>
</organism>